<dbReference type="EMBL" id="LAZR01021382">
    <property type="protein sequence ID" value="KKL85517.1"/>
    <property type="molecule type" value="Genomic_DNA"/>
</dbReference>
<accession>A0A0F9IDN9</accession>
<dbReference type="GO" id="GO:0003735">
    <property type="term" value="F:structural constituent of ribosome"/>
    <property type="evidence" value="ECO:0007669"/>
    <property type="project" value="InterPro"/>
</dbReference>
<comment type="caution">
    <text evidence="4">The sequence shown here is derived from an EMBL/GenBank/DDBJ whole genome shotgun (WGS) entry which is preliminary data.</text>
</comment>
<proteinExistence type="inferred from homology"/>
<keyword evidence="3" id="KW-0687">Ribonucleoprotein</keyword>
<organism evidence="4">
    <name type="scientific">marine sediment metagenome</name>
    <dbReference type="NCBI Taxonomy" id="412755"/>
    <lineage>
        <taxon>unclassified sequences</taxon>
        <taxon>metagenomes</taxon>
        <taxon>ecological metagenomes</taxon>
    </lineage>
</organism>
<name>A0A0F9IDN9_9ZZZZ</name>
<evidence type="ECO:0000256" key="2">
    <source>
        <dbReference type="ARBA" id="ARBA00022980"/>
    </source>
</evidence>
<protein>
    <recommendedName>
        <fullName evidence="5">50S ribosomal protein L32</fullName>
    </recommendedName>
</protein>
<gene>
    <name evidence="4" type="ORF">LCGC14_1953930</name>
</gene>
<comment type="similarity">
    <text evidence="1">Belongs to the bacterial ribosomal protein bL32 family.</text>
</comment>
<dbReference type="InterPro" id="IPR002677">
    <property type="entry name" value="Ribosomal_bL32"/>
</dbReference>
<evidence type="ECO:0008006" key="5">
    <source>
        <dbReference type="Google" id="ProtNLM"/>
    </source>
</evidence>
<sequence length="88" mass="10364">MVEQSVSIFRKPVCCRFFRVRGWIGNTRCSFSKIWSKIFGDFEVCEKCGSLKVKHRICKECYIVYTENVIKERLDKIFKGGENENVES</sequence>
<dbReference type="Pfam" id="PF01783">
    <property type="entry name" value="Ribosomal_L32p"/>
    <property type="match status" value="1"/>
</dbReference>
<evidence type="ECO:0000256" key="1">
    <source>
        <dbReference type="ARBA" id="ARBA00008560"/>
    </source>
</evidence>
<dbReference type="GO" id="GO:0006412">
    <property type="term" value="P:translation"/>
    <property type="evidence" value="ECO:0007669"/>
    <property type="project" value="InterPro"/>
</dbReference>
<keyword evidence="2" id="KW-0689">Ribosomal protein</keyword>
<dbReference type="SUPFAM" id="SSF57829">
    <property type="entry name" value="Zn-binding ribosomal proteins"/>
    <property type="match status" value="1"/>
</dbReference>
<evidence type="ECO:0000313" key="4">
    <source>
        <dbReference type="EMBL" id="KKL85517.1"/>
    </source>
</evidence>
<dbReference type="InterPro" id="IPR011332">
    <property type="entry name" value="Ribosomal_zn-bd"/>
</dbReference>
<dbReference type="GO" id="GO:0015934">
    <property type="term" value="C:large ribosomal subunit"/>
    <property type="evidence" value="ECO:0007669"/>
    <property type="project" value="InterPro"/>
</dbReference>
<evidence type="ECO:0000256" key="3">
    <source>
        <dbReference type="ARBA" id="ARBA00023274"/>
    </source>
</evidence>
<dbReference type="AlphaFoldDB" id="A0A0F9IDN9"/>
<reference evidence="4" key="1">
    <citation type="journal article" date="2015" name="Nature">
        <title>Complex archaea that bridge the gap between prokaryotes and eukaryotes.</title>
        <authorList>
            <person name="Spang A."/>
            <person name="Saw J.H."/>
            <person name="Jorgensen S.L."/>
            <person name="Zaremba-Niedzwiedzka K."/>
            <person name="Martijn J."/>
            <person name="Lind A.E."/>
            <person name="van Eijk R."/>
            <person name="Schleper C."/>
            <person name="Guy L."/>
            <person name="Ettema T.J."/>
        </authorList>
    </citation>
    <scope>NUCLEOTIDE SEQUENCE</scope>
</reference>
<dbReference type="NCBIfam" id="TIGR01031">
    <property type="entry name" value="rpmF_bact"/>
    <property type="match status" value="1"/>
</dbReference>